<evidence type="ECO:0000259" key="8">
    <source>
        <dbReference type="Pfam" id="PF01694"/>
    </source>
</evidence>
<sequence>MSGNRQEKAQLFGNPITHPLNVILIINCLVYILQNFADQQLVFRFGLIPDFVLHGAFWQVVTYGFLHSTAYPIPVHLMFNMYGFYMLGTYLIPILGKQKFVLLYALSQLGGGLLVVFSALLNSILGGNIILLDHSNIPTIGASGAVFGLLAVFGELFPQSELLLIVFRIKAKNAIWVSLAIGYAFTILGDSGISNTCHLGGALVGLVFYRMLKDRLPKNQFSYMAGMDWEEEEGPKKSERKPEPNLADLFMDQKKANESLLSKLAHMPDNSIQIKYLQDYQVADANICPPSTYNPEDPICLRCEWLPNCALRRAKG</sequence>
<dbReference type="AlphaFoldDB" id="A0A2P2DZD5"/>
<name>A0A2P2DZD5_9LEPT</name>
<dbReference type="GO" id="GO:0004252">
    <property type="term" value="F:serine-type endopeptidase activity"/>
    <property type="evidence" value="ECO:0007669"/>
    <property type="project" value="InterPro"/>
</dbReference>
<dbReference type="PANTHER" id="PTHR43731:SF14">
    <property type="entry name" value="PRESENILIN-ASSOCIATED RHOMBOID-LIKE PROTEIN, MITOCHONDRIAL"/>
    <property type="match status" value="1"/>
</dbReference>
<dbReference type="SUPFAM" id="SSF144091">
    <property type="entry name" value="Rhomboid-like"/>
    <property type="match status" value="1"/>
</dbReference>
<feature type="transmembrane region" description="Helical" evidence="7">
    <location>
        <begin position="73"/>
        <end position="95"/>
    </location>
</feature>
<keyword evidence="5 7" id="KW-1133">Transmembrane helix</keyword>
<reference evidence="9 10" key="1">
    <citation type="submission" date="2018-02" db="EMBL/GenBank/DDBJ databases">
        <title>Novel Leptospira species isolated from soil and water in Japan.</title>
        <authorList>
            <person name="Nakao R."/>
            <person name="Masuzawa T."/>
        </authorList>
    </citation>
    <scope>NUCLEOTIDE SEQUENCE [LARGE SCALE GENOMIC DNA]</scope>
    <source>
        <strain evidence="9 10">YH101</strain>
    </source>
</reference>
<feature type="transmembrane region" description="Helical" evidence="7">
    <location>
        <begin position="137"/>
        <end position="157"/>
    </location>
</feature>
<dbReference type="Gene3D" id="1.20.1540.10">
    <property type="entry name" value="Rhomboid-like"/>
    <property type="match status" value="1"/>
</dbReference>
<dbReference type="InterPro" id="IPR035952">
    <property type="entry name" value="Rhomboid-like_sf"/>
</dbReference>
<keyword evidence="6 7" id="KW-0472">Membrane</keyword>
<evidence type="ECO:0000256" key="2">
    <source>
        <dbReference type="ARBA" id="ARBA00009045"/>
    </source>
</evidence>
<evidence type="ECO:0000256" key="6">
    <source>
        <dbReference type="ARBA" id="ARBA00023136"/>
    </source>
</evidence>
<feature type="transmembrane region" description="Helical" evidence="7">
    <location>
        <begin position="41"/>
        <end position="61"/>
    </location>
</feature>
<dbReference type="OrthoDB" id="339682at2"/>
<dbReference type="InterPro" id="IPR050925">
    <property type="entry name" value="Rhomboid_protease_S54"/>
</dbReference>
<keyword evidence="10" id="KW-1185">Reference proteome</keyword>
<dbReference type="EMBL" id="BFBB01000003">
    <property type="protein sequence ID" value="GBF49946.1"/>
    <property type="molecule type" value="Genomic_DNA"/>
</dbReference>
<keyword evidence="3 7" id="KW-0812">Transmembrane</keyword>
<comment type="subcellular location">
    <subcellularLocation>
        <location evidence="1">Membrane</location>
        <topology evidence="1">Multi-pass membrane protein</topology>
    </subcellularLocation>
</comment>
<comment type="similarity">
    <text evidence="2">Belongs to the peptidase S54 family.</text>
</comment>
<dbReference type="InterPro" id="IPR022764">
    <property type="entry name" value="Peptidase_S54_rhomboid_dom"/>
</dbReference>
<dbReference type="PANTHER" id="PTHR43731">
    <property type="entry name" value="RHOMBOID PROTEASE"/>
    <property type="match status" value="1"/>
</dbReference>
<feature type="transmembrane region" description="Helical" evidence="7">
    <location>
        <begin position="169"/>
        <end position="187"/>
    </location>
</feature>
<organism evidence="9 10">
    <name type="scientific">Leptospira ryugenii</name>
    <dbReference type="NCBI Taxonomy" id="1917863"/>
    <lineage>
        <taxon>Bacteria</taxon>
        <taxon>Pseudomonadati</taxon>
        <taxon>Spirochaetota</taxon>
        <taxon>Spirochaetia</taxon>
        <taxon>Leptospirales</taxon>
        <taxon>Leptospiraceae</taxon>
        <taxon>Leptospira</taxon>
    </lineage>
</organism>
<feature type="transmembrane region" description="Helical" evidence="7">
    <location>
        <begin position="16"/>
        <end position="34"/>
    </location>
</feature>
<evidence type="ECO:0000256" key="4">
    <source>
        <dbReference type="ARBA" id="ARBA00022801"/>
    </source>
</evidence>
<evidence type="ECO:0000313" key="9">
    <source>
        <dbReference type="EMBL" id="GBF49946.1"/>
    </source>
</evidence>
<keyword evidence="4" id="KW-0378">Hydrolase</keyword>
<evidence type="ECO:0000313" key="10">
    <source>
        <dbReference type="Proteomes" id="UP000245133"/>
    </source>
</evidence>
<gene>
    <name evidence="9" type="ORF">LPTSP4_14670</name>
</gene>
<evidence type="ECO:0000256" key="3">
    <source>
        <dbReference type="ARBA" id="ARBA00022692"/>
    </source>
</evidence>
<dbReference type="Proteomes" id="UP000245133">
    <property type="component" value="Unassembled WGS sequence"/>
</dbReference>
<accession>A0A2P2DZD5</accession>
<dbReference type="GO" id="GO:0016020">
    <property type="term" value="C:membrane"/>
    <property type="evidence" value="ECO:0007669"/>
    <property type="project" value="UniProtKB-SubCell"/>
</dbReference>
<feature type="domain" description="Peptidase S54 rhomboid" evidence="8">
    <location>
        <begin position="55"/>
        <end position="211"/>
    </location>
</feature>
<protein>
    <submittedName>
        <fullName evidence="9">Rhomboid family protein</fullName>
    </submittedName>
</protein>
<feature type="transmembrane region" description="Helical" evidence="7">
    <location>
        <begin position="102"/>
        <end position="125"/>
    </location>
</feature>
<dbReference type="Pfam" id="PF01694">
    <property type="entry name" value="Rhomboid"/>
    <property type="match status" value="1"/>
</dbReference>
<comment type="caution">
    <text evidence="9">The sequence shown here is derived from an EMBL/GenBank/DDBJ whole genome shotgun (WGS) entry which is preliminary data.</text>
</comment>
<dbReference type="RefSeq" id="WP_108975266.1">
    <property type="nucleotide sequence ID" value="NZ_BFBB01000003.1"/>
</dbReference>
<evidence type="ECO:0000256" key="7">
    <source>
        <dbReference type="SAM" id="Phobius"/>
    </source>
</evidence>
<evidence type="ECO:0000256" key="5">
    <source>
        <dbReference type="ARBA" id="ARBA00022989"/>
    </source>
</evidence>
<proteinExistence type="inferred from homology"/>
<evidence type="ECO:0000256" key="1">
    <source>
        <dbReference type="ARBA" id="ARBA00004141"/>
    </source>
</evidence>